<feature type="transmembrane region" description="Helical" evidence="14">
    <location>
        <begin position="143"/>
        <end position="162"/>
    </location>
</feature>
<dbReference type="InterPro" id="IPR004703">
    <property type="entry name" value="PTS_sugar-sp_permease"/>
</dbReference>
<keyword evidence="4" id="KW-1003">Cell membrane</keyword>
<evidence type="ECO:0000256" key="10">
    <source>
        <dbReference type="ARBA" id="ARBA00037387"/>
    </source>
</evidence>
<keyword evidence="9 14" id="KW-0472">Membrane</keyword>
<gene>
    <name evidence="15" type="ORF">DEA61_10055</name>
</gene>
<dbReference type="Pfam" id="PF03611">
    <property type="entry name" value="EIIC-GAT"/>
    <property type="match status" value="1"/>
</dbReference>
<dbReference type="PANTHER" id="PTHR33843">
    <property type="entry name" value="ASCORBATE-SPECIFIC PTS SYSTEM EIIC COMPONENT"/>
    <property type="match status" value="1"/>
</dbReference>
<evidence type="ECO:0000313" key="16">
    <source>
        <dbReference type="Proteomes" id="UP000264445"/>
    </source>
</evidence>
<feature type="transmembrane region" description="Helical" evidence="14">
    <location>
        <begin position="12"/>
        <end position="29"/>
    </location>
</feature>
<dbReference type="EMBL" id="DOLB01000149">
    <property type="protein sequence ID" value="HBT50107.1"/>
    <property type="molecule type" value="Genomic_DNA"/>
</dbReference>
<evidence type="ECO:0000256" key="2">
    <source>
        <dbReference type="ARBA" id="ARBA00011738"/>
    </source>
</evidence>
<evidence type="ECO:0000313" key="15">
    <source>
        <dbReference type="EMBL" id="HBT50107.1"/>
    </source>
</evidence>
<feature type="transmembrane region" description="Helical" evidence="14">
    <location>
        <begin position="406"/>
        <end position="424"/>
    </location>
</feature>
<keyword evidence="3" id="KW-0813">Transport</keyword>
<evidence type="ECO:0000256" key="13">
    <source>
        <dbReference type="ARBA" id="ARBA00042859"/>
    </source>
</evidence>
<feature type="transmembrane region" description="Helical" evidence="14">
    <location>
        <begin position="363"/>
        <end position="386"/>
    </location>
</feature>
<evidence type="ECO:0000256" key="12">
    <source>
        <dbReference type="ARBA" id="ARBA00039702"/>
    </source>
</evidence>
<dbReference type="PANTHER" id="PTHR33843:SF4">
    <property type="entry name" value="ASCORBATE-SPECIFIC PTS SYSTEM EIIC COMPONENT"/>
    <property type="match status" value="1"/>
</dbReference>
<evidence type="ECO:0000256" key="3">
    <source>
        <dbReference type="ARBA" id="ARBA00022448"/>
    </source>
</evidence>
<dbReference type="InterPro" id="IPR051562">
    <property type="entry name" value="Ascorbate-PTS_EIIC"/>
</dbReference>
<dbReference type="Proteomes" id="UP000264445">
    <property type="component" value="Unassembled WGS sequence"/>
</dbReference>
<accession>A0A357VQB7</accession>
<dbReference type="NCBIfam" id="NF006920">
    <property type="entry name" value="PRK09410.1-2"/>
    <property type="match status" value="1"/>
</dbReference>
<dbReference type="GO" id="GO:0005886">
    <property type="term" value="C:plasma membrane"/>
    <property type="evidence" value="ECO:0007669"/>
    <property type="project" value="UniProtKB-SubCell"/>
</dbReference>
<feature type="transmembrane region" description="Helical" evidence="14">
    <location>
        <begin position="117"/>
        <end position="137"/>
    </location>
</feature>
<comment type="subunit">
    <text evidence="2">Homodimer.</text>
</comment>
<evidence type="ECO:0000256" key="11">
    <source>
        <dbReference type="ARBA" id="ARBA00038218"/>
    </source>
</evidence>
<comment type="function">
    <text evidence="10">The phosphoenolpyruvate-dependent sugar phosphotransferase system (sugar PTS), a major carbohydrate active transport system, catalyzes the phosphorylation of incoming sugar substrates concomitantly with their translocation across the cell membrane. The enzyme II UlaABC PTS system is involved in ascorbate transport.</text>
</comment>
<feature type="transmembrane region" description="Helical" evidence="14">
    <location>
        <begin position="49"/>
        <end position="71"/>
    </location>
</feature>
<dbReference type="GO" id="GO:0009401">
    <property type="term" value="P:phosphoenolpyruvate-dependent sugar phosphotransferase system"/>
    <property type="evidence" value="ECO:0007669"/>
    <property type="project" value="UniProtKB-KW"/>
</dbReference>
<evidence type="ECO:0000256" key="5">
    <source>
        <dbReference type="ARBA" id="ARBA00022597"/>
    </source>
</evidence>
<evidence type="ECO:0000256" key="6">
    <source>
        <dbReference type="ARBA" id="ARBA00022683"/>
    </source>
</evidence>
<feature type="transmembrane region" description="Helical" evidence="14">
    <location>
        <begin position="260"/>
        <end position="281"/>
    </location>
</feature>
<proteinExistence type="inferred from homology"/>
<evidence type="ECO:0000256" key="8">
    <source>
        <dbReference type="ARBA" id="ARBA00022989"/>
    </source>
</evidence>
<name>A0A357VQB7_9THEO</name>
<organism evidence="15 16">
    <name type="scientific">Caldanaerobacter subterraneus</name>
    <dbReference type="NCBI Taxonomy" id="911092"/>
    <lineage>
        <taxon>Bacteria</taxon>
        <taxon>Bacillati</taxon>
        <taxon>Bacillota</taxon>
        <taxon>Clostridia</taxon>
        <taxon>Thermoanaerobacterales</taxon>
        <taxon>Thermoanaerobacteraceae</taxon>
        <taxon>Caldanaerobacter</taxon>
    </lineage>
</organism>
<comment type="subcellular location">
    <subcellularLocation>
        <location evidence="1">Cell membrane</location>
        <topology evidence="1">Multi-pass membrane protein</topology>
    </subcellularLocation>
</comment>
<feature type="transmembrane region" description="Helical" evidence="14">
    <location>
        <begin position="218"/>
        <end position="240"/>
    </location>
</feature>
<evidence type="ECO:0000256" key="4">
    <source>
        <dbReference type="ARBA" id="ARBA00022475"/>
    </source>
</evidence>
<evidence type="ECO:0000256" key="7">
    <source>
        <dbReference type="ARBA" id="ARBA00022692"/>
    </source>
</evidence>
<keyword evidence="8 14" id="KW-1133">Transmembrane helix</keyword>
<feature type="transmembrane region" description="Helical" evidence="14">
    <location>
        <begin position="91"/>
        <end position="110"/>
    </location>
</feature>
<dbReference type="RefSeq" id="WP_022587440.1">
    <property type="nucleotide sequence ID" value="NZ_DOLB01000149.1"/>
</dbReference>
<keyword evidence="5" id="KW-0762">Sugar transport</keyword>
<evidence type="ECO:0000256" key="14">
    <source>
        <dbReference type="SAM" id="Phobius"/>
    </source>
</evidence>
<protein>
    <recommendedName>
        <fullName evidence="12">Ascorbate-specific PTS system EIIC component</fullName>
    </recommendedName>
    <alternativeName>
        <fullName evidence="13">Ascorbate-specific permease IIC component UlaA</fullName>
    </alternativeName>
</protein>
<reference evidence="15 16" key="1">
    <citation type="journal article" date="2018" name="Nat. Biotechnol.">
        <title>A standardized bacterial taxonomy based on genome phylogeny substantially revises the tree of life.</title>
        <authorList>
            <person name="Parks D.H."/>
            <person name="Chuvochina M."/>
            <person name="Waite D.W."/>
            <person name="Rinke C."/>
            <person name="Skarshewski A."/>
            <person name="Chaumeil P.A."/>
            <person name="Hugenholtz P."/>
        </authorList>
    </citation>
    <scope>NUCLEOTIDE SEQUENCE [LARGE SCALE GENOMIC DNA]</scope>
    <source>
        <strain evidence="15">UBA12544</strain>
    </source>
</reference>
<keyword evidence="7 14" id="KW-0812">Transmembrane</keyword>
<comment type="caution">
    <text evidence="15">The sequence shown here is derived from an EMBL/GenBank/DDBJ whole genome shotgun (WGS) entry which is preliminary data.</text>
</comment>
<dbReference type="AlphaFoldDB" id="A0A357VQB7"/>
<evidence type="ECO:0000256" key="9">
    <source>
        <dbReference type="ARBA" id="ARBA00023136"/>
    </source>
</evidence>
<keyword evidence="6" id="KW-0598">Phosphotransferase system</keyword>
<sequence>MWLIDFLVKNIFNQVAVLIGLVTLIGLVLQKKSFEDTISGTIKSMVGILIMLAGVDVFIGGLVSFQTIVSSAFHISPPTAQNTLQNFTNNFGSVAVSIMALGFLIHLLIVRIFNTGFVYLTGHLMWWISLVISASLLEVFPHINQGVLILVGSILIALYWTFQPMYVHKYMKKVTNSDEIGYGHTSSIAAYLAGRFGHLLGKPEESTEKMKVPKKIEFMKDITVGTAFIITIIMLIASFFAEREVVVKQAGDLNFVMWSIIQGFKFAAGITILLYGVRLFLAEIIPAFRGISQKLIPGARPALDVPVVFPYAPTAVLIGFISSTLVFLIFMVIFGLTGFATIVPSMIMLFFPAAGAAVFGNAVGGWKGAVLGGAINGLFLAFGQALTWPMLGNTAPELAVLADPDWYVIIWLIIGVGKLIKLVIG</sequence>
<evidence type="ECO:0000256" key="1">
    <source>
        <dbReference type="ARBA" id="ARBA00004651"/>
    </source>
</evidence>
<comment type="similarity">
    <text evidence="11">Belongs to the UlaA family.</text>
</comment>